<keyword evidence="2 8" id="KW-0813">Transport</keyword>
<dbReference type="PANTHER" id="PTHR33989:SF10">
    <property type="entry name" value="PERMEASE IIC COMPONENT"/>
    <property type="match status" value="1"/>
</dbReference>
<gene>
    <name evidence="11" type="ordered locus">Sterm_3200</name>
</gene>
<keyword evidence="12" id="KW-1185">Reference proteome</keyword>
<name>D1APK7_SEBTE</name>
<dbReference type="PIRSF" id="PIRSF006351">
    <property type="entry name" value="PTS_EIIC-Cellobiose"/>
    <property type="match status" value="1"/>
</dbReference>
<proteinExistence type="predicted"/>
<feature type="transmembrane region" description="Helical" evidence="9">
    <location>
        <begin position="194"/>
        <end position="216"/>
    </location>
</feature>
<dbReference type="PANTHER" id="PTHR33989">
    <property type="match status" value="1"/>
</dbReference>
<dbReference type="PROSITE" id="PS51105">
    <property type="entry name" value="PTS_EIIC_TYPE_3"/>
    <property type="match status" value="1"/>
</dbReference>
<keyword evidence="5 9" id="KW-0812">Transmembrane</keyword>
<keyword evidence="7 8" id="KW-0472">Membrane</keyword>
<dbReference type="eggNOG" id="COG1455">
    <property type="taxonomic scope" value="Bacteria"/>
</dbReference>
<dbReference type="EMBL" id="CP001739">
    <property type="protein sequence ID" value="ACZ10041.1"/>
    <property type="molecule type" value="Genomic_DNA"/>
</dbReference>
<reference evidence="12" key="1">
    <citation type="submission" date="2009-09" db="EMBL/GenBank/DDBJ databases">
        <title>The complete chromosome of Sebaldella termitidis ATCC 33386.</title>
        <authorList>
            <consortium name="US DOE Joint Genome Institute (JGI-PGF)"/>
            <person name="Lucas S."/>
            <person name="Copeland A."/>
            <person name="Lapidus A."/>
            <person name="Glavina del Rio T."/>
            <person name="Dalin E."/>
            <person name="Tice H."/>
            <person name="Bruce D."/>
            <person name="Goodwin L."/>
            <person name="Pitluck S."/>
            <person name="Kyrpides N."/>
            <person name="Mavromatis K."/>
            <person name="Ivanova N."/>
            <person name="Mikhailova N."/>
            <person name="Sims D."/>
            <person name="Meincke L."/>
            <person name="Brettin T."/>
            <person name="Detter J.C."/>
            <person name="Han C."/>
            <person name="Larimer F."/>
            <person name="Land M."/>
            <person name="Hauser L."/>
            <person name="Markowitz V."/>
            <person name="Cheng J.F."/>
            <person name="Hugenholtz P."/>
            <person name="Woyke T."/>
            <person name="Wu D."/>
            <person name="Eisen J.A."/>
        </authorList>
    </citation>
    <scope>NUCLEOTIDE SEQUENCE [LARGE SCALE GENOMIC DNA]</scope>
    <source>
        <strain evidence="12">ATCC 33386 / NCTC 11300</strain>
    </source>
</reference>
<dbReference type="InterPro" id="IPR004501">
    <property type="entry name" value="PTS_EIIC_3"/>
</dbReference>
<dbReference type="NCBIfam" id="TIGR00410">
    <property type="entry name" value="lacE"/>
    <property type="match status" value="1"/>
</dbReference>
<feature type="domain" description="PTS EIIC type-3" evidence="10">
    <location>
        <begin position="8"/>
        <end position="425"/>
    </location>
</feature>
<dbReference type="AlphaFoldDB" id="D1APK7"/>
<dbReference type="GO" id="GO:0009401">
    <property type="term" value="P:phosphoenolpyruvate-dependent sugar phosphotransferase system"/>
    <property type="evidence" value="ECO:0007669"/>
    <property type="project" value="InterPro"/>
</dbReference>
<evidence type="ECO:0000256" key="1">
    <source>
        <dbReference type="ARBA" id="ARBA00004651"/>
    </source>
</evidence>
<evidence type="ECO:0000256" key="7">
    <source>
        <dbReference type="ARBA" id="ARBA00023136"/>
    </source>
</evidence>
<dbReference type="Proteomes" id="UP000000845">
    <property type="component" value="Chromosome"/>
</dbReference>
<comment type="subcellular location">
    <subcellularLocation>
        <location evidence="1">Cell membrane</location>
        <topology evidence="1">Multi-pass membrane protein</topology>
    </subcellularLocation>
</comment>
<evidence type="ECO:0000313" key="12">
    <source>
        <dbReference type="Proteomes" id="UP000000845"/>
    </source>
</evidence>
<organism evidence="11 12">
    <name type="scientific">Sebaldella termitidis (strain ATCC 33386 / NCTC 11300)</name>
    <dbReference type="NCBI Taxonomy" id="526218"/>
    <lineage>
        <taxon>Bacteria</taxon>
        <taxon>Fusobacteriati</taxon>
        <taxon>Fusobacteriota</taxon>
        <taxon>Fusobacteriia</taxon>
        <taxon>Fusobacteriales</taxon>
        <taxon>Leptotrichiaceae</taxon>
        <taxon>Sebaldella</taxon>
    </lineage>
</organism>
<reference evidence="11 12" key="2">
    <citation type="journal article" date="2010" name="Stand. Genomic Sci.">
        <title>Complete genome sequence of Sebaldella termitidis type strain (NCTC 11300).</title>
        <authorList>
            <person name="Harmon-Smith M."/>
            <person name="Celia L."/>
            <person name="Chertkov O."/>
            <person name="Lapidus A."/>
            <person name="Copeland A."/>
            <person name="Glavina Del Rio T."/>
            <person name="Nolan M."/>
            <person name="Lucas S."/>
            <person name="Tice H."/>
            <person name="Cheng J.F."/>
            <person name="Han C."/>
            <person name="Detter J.C."/>
            <person name="Bruce D."/>
            <person name="Goodwin L."/>
            <person name="Pitluck S."/>
            <person name="Pati A."/>
            <person name="Liolios K."/>
            <person name="Ivanova N."/>
            <person name="Mavromatis K."/>
            <person name="Mikhailova N."/>
            <person name="Chen A."/>
            <person name="Palaniappan K."/>
            <person name="Land M."/>
            <person name="Hauser L."/>
            <person name="Chang Y.J."/>
            <person name="Jeffries C.D."/>
            <person name="Brettin T."/>
            <person name="Goker M."/>
            <person name="Beck B."/>
            <person name="Bristow J."/>
            <person name="Eisen J.A."/>
            <person name="Markowitz V."/>
            <person name="Hugenholtz P."/>
            <person name="Kyrpides N.C."/>
            <person name="Klenk H.P."/>
            <person name="Chen F."/>
        </authorList>
    </citation>
    <scope>NUCLEOTIDE SEQUENCE [LARGE SCALE GENOMIC DNA]</scope>
    <source>
        <strain evidence="12">ATCC 33386 / NCTC 11300</strain>
    </source>
</reference>
<feature type="transmembrane region" description="Helical" evidence="9">
    <location>
        <begin position="73"/>
        <end position="95"/>
    </location>
</feature>
<evidence type="ECO:0000256" key="6">
    <source>
        <dbReference type="ARBA" id="ARBA00022989"/>
    </source>
</evidence>
<feature type="transmembrane region" description="Helical" evidence="9">
    <location>
        <begin position="107"/>
        <end position="127"/>
    </location>
</feature>
<feature type="transmembrane region" description="Helical" evidence="9">
    <location>
        <begin position="299"/>
        <end position="320"/>
    </location>
</feature>
<feature type="transmembrane region" description="Helical" evidence="9">
    <location>
        <begin position="32"/>
        <end position="53"/>
    </location>
</feature>
<dbReference type="GO" id="GO:1901264">
    <property type="term" value="P:carbohydrate derivative transport"/>
    <property type="evidence" value="ECO:0007669"/>
    <property type="project" value="TreeGrafter"/>
</dbReference>
<protein>
    <recommendedName>
        <fullName evidence="8">Permease IIC component</fullName>
    </recommendedName>
</protein>
<evidence type="ECO:0000256" key="9">
    <source>
        <dbReference type="SAM" id="Phobius"/>
    </source>
</evidence>
<keyword evidence="6 9" id="KW-1133">Transmembrane helix</keyword>
<evidence type="ECO:0000256" key="5">
    <source>
        <dbReference type="ARBA" id="ARBA00022692"/>
    </source>
</evidence>
<dbReference type="HOGENOM" id="CLU_029688_1_2_0"/>
<keyword evidence="4 8" id="KW-0762">Sugar transport</keyword>
<dbReference type="Pfam" id="PF02378">
    <property type="entry name" value="PTS_EIIC"/>
    <property type="match status" value="1"/>
</dbReference>
<sequence length="441" mass="48642">MKKDKKRISDYFGMVAVKLGGQIHLRSLRDGFASIMPFMILAGFVIFINYVILEPSGFMGKIIDPKILTRLQEIGSSVSNGTLGIITVIVTASVSYHLSQNRNFDNVLASVLVSLSTLFVVTPFMSTFKPEGLNESFVVNGVIPVNYTNATGMFVGIIVGLFATDIFIKLSANKKLQINIAGDIPPAVIKSFNVLIPIMINVIIFAIISFLLNLLFKLDFNQLISMLITKPLSHVTTSLFGFLFLMCLGNLFFGFGIHQAVISNPLLDPFLLQNMQENMLAYANHQPIPHIITSAFKDVFGITGGSGNTIALLIAIFIFGRRKDYKDVAKMSFMPGLFNINEPVIFGLPIVFNPFLIVPFVIAPVFSLLTAYFATSVGLINHVVVQIPWTTPPVISAFLATGGDWRAAVLQLVIIIITIFIYLPFLKMDERMSKINKDDIS</sequence>
<evidence type="ECO:0000313" key="11">
    <source>
        <dbReference type="EMBL" id="ACZ10041.1"/>
    </source>
</evidence>
<dbReference type="RefSeq" id="WP_012862623.1">
    <property type="nucleotide sequence ID" value="NC_013517.1"/>
</dbReference>
<dbReference type="InterPro" id="IPR051088">
    <property type="entry name" value="PTS_Sugar-EIIC/EIIB"/>
</dbReference>
<feature type="transmembrane region" description="Helical" evidence="9">
    <location>
        <begin position="236"/>
        <end position="257"/>
    </location>
</feature>
<evidence type="ECO:0000256" key="8">
    <source>
        <dbReference type="PIRNR" id="PIRNR006351"/>
    </source>
</evidence>
<evidence type="ECO:0000256" key="4">
    <source>
        <dbReference type="ARBA" id="ARBA00022597"/>
    </source>
</evidence>
<feature type="transmembrane region" description="Helical" evidence="9">
    <location>
        <begin position="340"/>
        <end position="362"/>
    </location>
</feature>
<dbReference type="GO" id="GO:0005886">
    <property type="term" value="C:plasma membrane"/>
    <property type="evidence" value="ECO:0007669"/>
    <property type="project" value="UniProtKB-SubCell"/>
</dbReference>
<dbReference type="InterPro" id="IPR004796">
    <property type="entry name" value="PTS_IIC_cello"/>
</dbReference>
<dbReference type="InterPro" id="IPR003352">
    <property type="entry name" value="PTS_EIIC"/>
</dbReference>
<dbReference type="KEGG" id="str:Sterm_3200"/>
<dbReference type="STRING" id="526218.Sterm_3200"/>
<evidence type="ECO:0000256" key="3">
    <source>
        <dbReference type="ARBA" id="ARBA00022475"/>
    </source>
</evidence>
<keyword evidence="11" id="KW-0808">Transferase</keyword>
<accession>D1APK7</accession>
<feature type="transmembrane region" description="Helical" evidence="9">
    <location>
        <begin position="409"/>
        <end position="426"/>
    </location>
</feature>
<dbReference type="GO" id="GO:0008982">
    <property type="term" value="F:protein-N(PI)-phosphohistidine-sugar phosphotransferase activity"/>
    <property type="evidence" value="ECO:0007669"/>
    <property type="project" value="UniProtKB-UniRule"/>
</dbReference>
<feature type="transmembrane region" description="Helical" evidence="9">
    <location>
        <begin position="147"/>
        <end position="168"/>
    </location>
</feature>
<evidence type="ECO:0000256" key="2">
    <source>
        <dbReference type="ARBA" id="ARBA00022448"/>
    </source>
</evidence>
<keyword evidence="3 8" id="KW-1003">Cell membrane</keyword>
<comment type="function">
    <text evidence="8">The phosphoenolpyruvate-dependent sugar phosphotransferase system (PTS), a major carbohydrate active -transport system, catalyzes the phosphorylation of incoming sugar substrates concomitant with their translocation across the cell membrane.</text>
</comment>
<evidence type="ECO:0000259" key="10">
    <source>
        <dbReference type="PROSITE" id="PS51105"/>
    </source>
</evidence>